<sequence>MTVIAVDPQRIAEGAEHTASAQEQVHRAVEALATGLAASGGMAGFDPAGSDWAAAYDPAASRFLGLTAELADHLGGHVHALNEAAAGYHASEHWFGDAPVPGPAPMASHGTAPRPTVPQAAGGLPFAHPDPITSVLVQATGVVWPNGDAGALRRASAQWSCLAGALAATRASSMAAARGILDRMAGPMAAAAVSRSRDLEDGLSGLGRGAEELASSCAELAEHIETTHRELQNEILELARDTAISAVVGAAVSALTFGVGALAAGTAAAARIGTTAWRLKVLFEKLATLARTIADKVKRVKDALEALAGRMSTWATGRFPGTTRRVWAAADWAGRATDSWAFSFLTQGPVAALAKLLDKSMAALAGRAGEAAAQRALVLGWRRDVPGVRRALAHAAALPGPVGAGGRSGPVAGTPAQIVARAAERGRDTPAARLAEQSKEPLTRIAKQIVPPAVEGSAEATGEGPRAGESGSREDTTLQLGGGLSVDLKAATVSGVFGTGAQIRLPGRLGDTVERAGKVAEAADLDENYWVDRVENAAVFGPKPPARPLVPAA</sequence>
<dbReference type="InterPro" id="IPR057746">
    <property type="entry name" value="CpnT-like_N"/>
</dbReference>
<keyword evidence="4" id="KW-1185">Reference proteome</keyword>
<gene>
    <name evidence="3" type="ORF">ABCQ75_12290</name>
</gene>
<protein>
    <recommendedName>
        <fullName evidence="2">Outer membrane channel protein CpnT-like N-terminal domain-containing protein</fullName>
    </recommendedName>
</protein>
<dbReference type="Proteomes" id="UP001422074">
    <property type="component" value="Unassembled WGS sequence"/>
</dbReference>
<dbReference type="Pfam" id="PF25547">
    <property type="entry name" value="WXG100_2"/>
    <property type="match status" value="1"/>
</dbReference>
<evidence type="ECO:0000259" key="2">
    <source>
        <dbReference type="Pfam" id="PF25547"/>
    </source>
</evidence>
<organism evidence="3 4">
    <name type="scientific">Sinomonas halotolerans</name>
    <dbReference type="NCBI Taxonomy" id="1644133"/>
    <lineage>
        <taxon>Bacteria</taxon>
        <taxon>Bacillati</taxon>
        <taxon>Actinomycetota</taxon>
        <taxon>Actinomycetes</taxon>
        <taxon>Micrococcales</taxon>
        <taxon>Micrococcaceae</taxon>
        <taxon>Sinomonas</taxon>
    </lineage>
</organism>
<accession>A0ABU9X2N4</accession>
<feature type="region of interest" description="Disordered" evidence="1">
    <location>
        <begin position="451"/>
        <end position="476"/>
    </location>
</feature>
<comment type="caution">
    <text evidence="3">The sequence shown here is derived from an EMBL/GenBank/DDBJ whole genome shotgun (WGS) entry which is preliminary data.</text>
</comment>
<name>A0ABU9X2N4_9MICC</name>
<feature type="domain" description="Outer membrane channel protein CpnT-like N-terminal" evidence="2">
    <location>
        <begin position="139"/>
        <end position="270"/>
    </location>
</feature>
<evidence type="ECO:0000313" key="4">
    <source>
        <dbReference type="Proteomes" id="UP001422074"/>
    </source>
</evidence>
<dbReference type="RefSeq" id="WP_345885660.1">
    <property type="nucleotide sequence ID" value="NZ_JBDFRB010000011.1"/>
</dbReference>
<reference evidence="3 4" key="1">
    <citation type="submission" date="2024-05" db="EMBL/GenBank/DDBJ databases">
        <title>Sinomonas sp. nov., isolated from a waste landfill.</title>
        <authorList>
            <person name="Zhao Y."/>
        </authorList>
    </citation>
    <scope>NUCLEOTIDE SEQUENCE [LARGE SCALE GENOMIC DNA]</scope>
    <source>
        <strain evidence="3 4">CCTCC AB2014300</strain>
    </source>
</reference>
<evidence type="ECO:0000256" key="1">
    <source>
        <dbReference type="SAM" id="MobiDB-lite"/>
    </source>
</evidence>
<proteinExistence type="predicted"/>
<dbReference type="EMBL" id="JBDFRB010000011">
    <property type="protein sequence ID" value="MEN2745307.1"/>
    <property type="molecule type" value="Genomic_DNA"/>
</dbReference>
<evidence type="ECO:0000313" key="3">
    <source>
        <dbReference type="EMBL" id="MEN2745307.1"/>
    </source>
</evidence>